<proteinExistence type="predicted"/>
<keyword evidence="2" id="KW-1185">Reference proteome</keyword>
<dbReference type="InParanoid" id="A0A1Y1XYT2"/>
<name>A0A1Y1XYT2_9FUNG</name>
<dbReference type="AlphaFoldDB" id="A0A1Y1XYT2"/>
<comment type="caution">
    <text evidence="1">The sequence shown here is derived from an EMBL/GenBank/DDBJ whole genome shotgun (WGS) entry which is preliminary data.</text>
</comment>
<gene>
    <name evidence="1" type="ORF">K493DRAFT_317646</name>
</gene>
<evidence type="ECO:0000313" key="2">
    <source>
        <dbReference type="Proteomes" id="UP000193498"/>
    </source>
</evidence>
<organism evidence="1 2">
    <name type="scientific">Basidiobolus meristosporus CBS 931.73</name>
    <dbReference type="NCBI Taxonomy" id="1314790"/>
    <lineage>
        <taxon>Eukaryota</taxon>
        <taxon>Fungi</taxon>
        <taxon>Fungi incertae sedis</taxon>
        <taxon>Zoopagomycota</taxon>
        <taxon>Entomophthoromycotina</taxon>
        <taxon>Basidiobolomycetes</taxon>
        <taxon>Basidiobolales</taxon>
        <taxon>Basidiobolaceae</taxon>
        <taxon>Basidiobolus</taxon>
    </lineage>
</organism>
<dbReference type="Proteomes" id="UP000193498">
    <property type="component" value="Unassembled WGS sequence"/>
</dbReference>
<reference evidence="1 2" key="1">
    <citation type="submission" date="2016-07" db="EMBL/GenBank/DDBJ databases">
        <title>Pervasive Adenine N6-methylation of Active Genes in Fungi.</title>
        <authorList>
            <consortium name="DOE Joint Genome Institute"/>
            <person name="Mondo S.J."/>
            <person name="Dannebaum R.O."/>
            <person name="Kuo R.C."/>
            <person name="Labutti K."/>
            <person name="Haridas S."/>
            <person name="Kuo A."/>
            <person name="Salamov A."/>
            <person name="Ahrendt S.R."/>
            <person name="Lipzen A."/>
            <person name="Sullivan W."/>
            <person name="Andreopoulos W.B."/>
            <person name="Clum A."/>
            <person name="Lindquist E."/>
            <person name="Daum C."/>
            <person name="Ramamoorthy G.K."/>
            <person name="Gryganskyi A."/>
            <person name="Culley D."/>
            <person name="Magnuson J.K."/>
            <person name="James T.Y."/>
            <person name="O'Malley M.A."/>
            <person name="Stajich J.E."/>
            <person name="Spatafora J.W."/>
            <person name="Visel A."/>
            <person name="Grigoriev I.V."/>
        </authorList>
    </citation>
    <scope>NUCLEOTIDE SEQUENCE [LARGE SCALE GENOMIC DNA]</scope>
    <source>
        <strain evidence="1 2">CBS 931.73</strain>
    </source>
</reference>
<accession>A0A1Y1XYT2</accession>
<dbReference type="EMBL" id="MCFE01000353">
    <property type="protein sequence ID" value="ORX90917.1"/>
    <property type="molecule type" value="Genomic_DNA"/>
</dbReference>
<evidence type="ECO:0000313" key="1">
    <source>
        <dbReference type="EMBL" id="ORX90917.1"/>
    </source>
</evidence>
<protein>
    <submittedName>
        <fullName evidence="1">Uncharacterized protein</fullName>
    </submittedName>
</protein>
<sequence>MGYALPTMILPPISILSSLRATTISSYPAAVTKSFEGDRVEAIFTSGHPQNWCHKAPKAYTITFYYSTYMM</sequence>